<dbReference type="AlphaFoldDB" id="A0A1G7XEZ5"/>
<evidence type="ECO:0000256" key="2">
    <source>
        <dbReference type="ARBA" id="ARBA00011245"/>
    </source>
</evidence>
<keyword evidence="3" id="KW-0378">Hydrolase</keyword>
<feature type="signal peptide" evidence="6">
    <location>
        <begin position="1"/>
        <end position="21"/>
    </location>
</feature>
<keyword evidence="4" id="KW-0106">Calcium</keyword>
<dbReference type="EMBL" id="FNCH01000011">
    <property type="protein sequence ID" value="SDG82845.1"/>
    <property type="molecule type" value="Genomic_DNA"/>
</dbReference>
<dbReference type="GO" id="GO:0016798">
    <property type="term" value="F:hydrolase activity, acting on glycosyl bonds"/>
    <property type="evidence" value="ECO:0007669"/>
    <property type="project" value="UniProtKB-KW"/>
</dbReference>
<keyword evidence="11" id="KW-1185">Reference proteome</keyword>
<dbReference type="OrthoDB" id="57532at2"/>
<feature type="chain" id="PRO_5011655192" evidence="6">
    <location>
        <begin position="22"/>
        <end position="623"/>
    </location>
</feature>
<gene>
    <name evidence="10" type="ORF">SAMN05421827_111191</name>
</gene>
<dbReference type="Pfam" id="PF14509">
    <property type="entry name" value="GH97_C"/>
    <property type="match status" value="1"/>
</dbReference>
<reference evidence="11" key="1">
    <citation type="submission" date="2016-10" db="EMBL/GenBank/DDBJ databases">
        <authorList>
            <person name="Varghese N."/>
            <person name="Submissions S."/>
        </authorList>
    </citation>
    <scope>NUCLEOTIDE SEQUENCE [LARGE SCALE GENOMIC DNA]</scope>
    <source>
        <strain evidence="11">DSM 17933</strain>
    </source>
</reference>
<evidence type="ECO:0000256" key="3">
    <source>
        <dbReference type="ARBA" id="ARBA00022801"/>
    </source>
</evidence>
<comment type="cofactor">
    <cofactor evidence="1">
        <name>Ca(2+)</name>
        <dbReference type="ChEBI" id="CHEBI:29108"/>
    </cofactor>
</comment>
<feature type="domain" description="Glycosyl-hydrolase 97 catalytic" evidence="7">
    <location>
        <begin position="279"/>
        <end position="427"/>
    </location>
</feature>
<comment type="subunit">
    <text evidence="2">Monomer.</text>
</comment>
<dbReference type="InterPro" id="IPR029483">
    <property type="entry name" value="GH97_C"/>
</dbReference>
<dbReference type="SUPFAM" id="SSF51445">
    <property type="entry name" value="(Trans)glycosidases"/>
    <property type="match status" value="1"/>
</dbReference>
<protein>
    <submittedName>
        <fullName evidence="10">Alpha-glucosidase</fullName>
    </submittedName>
</protein>
<dbReference type="STRING" id="405671.SAMN05421827_111191"/>
<evidence type="ECO:0000256" key="1">
    <source>
        <dbReference type="ARBA" id="ARBA00001913"/>
    </source>
</evidence>
<evidence type="ECO:0000256" key="4">
    <source>
        <dbReference type="ARBA" id="ARBA00022837"/>
    </source>
</evidence>
<evidence type="ECO:0000313" key="11">
    <source>
        <dbReference type="Proteomes" id="UP000199643"/>
    </source>
</evidence>
<accession>A0A1G7XEZ5</accession>
<dbReference type="InterPro" id="IPR029486">
    <property type="entry name" value="GH97_N"/>
</dbReference>
<organism evidence="10 11">
    <name type="scientific">Pedobacter terrae</name>
    <dbReference type="NCBI Taxonomy" id="405671"/>
    <lineage>
        <taxon>Bacteria</taxon>
        <taxon>Pseudomonadati</taxon>
        <taxon>Bacteroidota</taxon>
        <taxon>Sphingobacteriia</taxon>
        <taxon>Sphingobacteriales</taxon>
        <taxon>Sphingobacteriaceae</taxon>
        <taxon>Pedobacter</taxon>
    </lineage>
</organism>
<dbReference type="Pfam" id="PF14508">
    <property type="entry name" value="GH97_N"/>
    <property type="match status" value="1"/>
</dbReference>
<dbReference type="RefSeq" id="WP_090501304.1">
    <property type="nucleotide sequence ID" value="NZ_FNCH01000011.1"/>
</dbReference>
<dbReference type="InterPro" id="IPR052720">
    <property type="entry name" value="Glycosyl_hydrolase_97"/>
</dbReference>
<name>A0A1G7XEZ5_9SPHI</name>
<dbReference type="PANTHER" id="PTHR35803">
    <property type="entry name" value="GLUCAN 1,4-ALPHA-GLUCOSIDASE SUSB-RELATED"/>
    <property type="match status" value="1"/>
</dbReference>
<evidence type="ECO:0000256" key="5">
    <source>
        <dbReference type="ARBA" id="ARBA00023295"/>
    </source>
</evidence>
<evidence type="ECO:0000313" key="10">
    <source>
        <dbReference type="EMBL" id="SDG82845.1"/>
    </source>
</evidence>
<evidence type="ECO:0000259" key="8">
    <source>
        <dbReference type="Pfam" id="PF14508"/>
    </source>
</evidence>
<evidence type="ECO:0000259" key="7">
    <source>
        <dbReference type="Pfam" id="PF10566"/>
    </source>
</evidence>
<dbReference type="InterPro" id="IPR019563">
    <property type="entry name" value="GH97_catalytic"/>
</dbReference>
<keyword evidence="5" id="KW-0326">Glycosidase</keyword>
<dbReference type="Pfam" id="PF10566">
    <property type="entry name" value="Glyco_hydro_97"/>
    <property type="match status" value="1"/>
</dbReference>
<proteinExistence type="predicted"/>
<dbReference type="Gene3D" id="2.70.98.10">
    <property type="match status" value="1"/>
</dbReference>
<dbReference type="Gene3D" id="3.20.20.70">
    <property type="entry name" value="Aldolase class I"/>
    <property type="match status" value="1"/>
</dbReference>
<dbReference type="InterPro" id="IPR013785">
    <property type="entry name" value="Aldolase_TIM"/>
</dbReference>
<keyword evidence="6" id="KW-0732">Signal</keyword>
<dbReference type="InterPro" id="IPR014718">
    <property type="entry name" value="GH-type_carb-bd"/>
</dbReference>
<dbReference type="GO" id="GO:0030246">
    <property type="term" value="F:carbohydrate binding"/>
    <property type="evidence" value="ECO:0007669"/>
    <property type="project" value="InterPro"/>
</dbReference>
<feature type="domain" description="Glycosyl-hydrolase 97 C-terminal oligomerisation" evidence="9">
    <location>
        <begin position="524"/>
        <end position="621"/>
    </location>
</feature>
<dbReference type="Gene3D" id="2.60.40.1180">
    <property type="entry name" value="Golgi alpha-mannosidase II"/>
    <property type="match status" value="1"/>
</dbReference>
<evidence type="ECO:0000259" key="9">
    <source>
        <dbReference type="Pfam" id="PF14509"/>
    </source>
</evidence>
<feature type="domain" description="Glycosyl-hydrolase 97 N-terminal" evidence="8">
    <location>
        <begin position="39"/>
        <end position="252"/>
    </location>
</feature>
<dbReference type="Proteomes" id="UP000199643">
    <property type="component" value="Unassembled WGS sequence"/>
</dbReference>
<dbReference type="InterPro" id="IPR013780">
    <property type="entry name" value="Glyco_hydro_b"/>
</dbReference>
<dbReference type="InterPro" id="IPR017853">
    <property type="entry name" value="GH"/>
</dbReference>
<sequence>MKSRIFVFCILFTAVSLYVSAEASIAPVYEASDVFPLVIASPDNRLRVELNSNQTSDIIYSFSANAKLIISDSKLGLNGIERAVPIGCSHRSNNTVWKPLWGKRARVPDSYNEVKIELTTYSLIIRAYNDGIAFRYEIPQGKPEKDLTEFNFTGNYTAWYYNGERANIGPEKLMDCSGKRFPVMTVKVDKDNYVAIHEADLSWGEPLVLQSRKQETRFDIASKPSNSWKVVMYGDKPGSLVDSHILELLNPPPAKSTDFNWVKPGVSVWDWRIAGAQVDGFRYDMSLASWKKMVDFASKNNIRYLSLDADWYGPEFGQQSDPLKGGKVAEVHEIIKYAKTKGVGIWLYLNDVGGRKFPIAQTLKQYGDWGAAGIKYGFMSGSAEEKNERTRMITELCAKNRLLCNFHDGPVHPYGQMRTFPNALTREYCQAQLDAGTPLQPKTFVTSVFVNMLAGPLDMNNGLADLLQTGRTHGAAYPTNTTLAGEAARTLITFSGVTVIPDLPENYQKHPELLQFISSQKMPWLESKTLDGEIGEFIVMARQANDKTWLIGAATNEKGRDLDIPIDFLKKGKFKAIIIQDGDNSDYRKPVESYKVMEKEVGRNDTLHVRLAPGGGACILITK</sequence>
<evidence type="ECO:0000256" key="6">
    <source>
        <dbReference type="SAM" id="SignalP"/>
    </source>
</evidence>